<dbReference type="Proteomes" id="UP000285405">
    <property type="component" value="Unassembled WGS sequence"/>
</dbReference>
<evidence type="ECO:0000313" key="2">
    <source>
        <dbReference type="Proteomes" id="UP000285405"/>
    </source>
</evidence>
<dbReference type="EMBL" id="MCBR01021094">
    <property type="protein sequence ID" value="RKF54513.1"/>
    <property type="molecule type" value="Genomic_DNA"/>
</dbReference>
<protein>
    <submittedName>
        <fullName evidence="1">Uncharacterized protein</fullName>
    </submittedName>
</protein>
<dbReference type="AlphaFoldDB" id="A0A420HAT3"/>
<accession>A0A420HAT3</accession>
<evidence type="ECO:0000313" key="1">
    <source>
        <dbReference type="EMBL" id="RKF54513.1"/>
    </source>
</evidence>
<comment type="caution">
    <text evidence="1">The sequence shown here is derived from an EMBL/GenBank/DDBJ whole genome shotgun (WGS) entry which is preliminary data.</text>
</comment>
<proteinExistence type="predicted"/>
<name>A0A420HAT3_9PEZI</name>
<sequence length="106" mass="12253">MIEKTIDILQRQNEWPEKLSRATLEVNKRVINHLLYSPSQIFLGFNPVGSLEINFPVKSRQGLTSSLLAGLADVISEEEDHANRKYEKKPKNVQIYTRTEQQIDIM</sequence>
<dbReference type="OrthoDB" id="3599004at2759"/>
<organism evidence="1 2">
    <name type="scientific">Golovinomyces cichoracearum</name>
    <dbReference type="NCBI Taxonomy" id="62708"/>
    <lineage>
        <taxon>Eukaryota</taxon>
        <taxon>Fungi</taxon>
        <taxon>Dikarya</taxon>
        <taxon>Ascomycota</taxon>
        <taxon>Pezizomycotina</taxon>
        <taxon>Leotiomycetes</taxon>
        <taxon>Erysiphales</taxon>
        <taxon>Erysiphaceae</taxon>
        <taxon>Golovinomyces</taxon>
    </lineage>
</organism>
<reference evidence="1 2" key="1">
    <citation type="journal article" date="2018" name="BMC Genomics">
        <title>Comparative genome analyses reveal sequence features reflecting distinct modes of host-adaptation between dicot and monocot powdery mildew.</title>
        <authorList>
            <person name="Wu Y."/>
            <person name="Ma X."/>
            <person name="Pan Z."/>
            <person name="Kale S.D."/>
            <person name="Song Y."/>
            <person name="King H."/>
            <person name="Zhang Q."/>
            <person name="Presley C."/>
            <person name="Deng X."/>
            <person name="Wei C.I."/>
            <person name="Xiao S."/>
        </authorList>
    </citation>
    <scope>NUCLEOTIDE SEQUENCE [LARGE SCALE GENOMIC DNA]</scope>
    <source>
        <strain evidence="1">UCSC1</strain>
    </source>
</reference>
<gene>
    <name evidence="1" type="ORF">GcC1_210051</name>
</gene>